<proteinExistence type="inferred from homology"/>
<accession>A0A1F5V9R4</accession>
<dbReference type="Pfam" id="PF12705">
    <property type="entry name" value="PDDEXK_1"/>
    <property type="match status" value="1"/>
</dbReference>
<dbReference type="STRING" id="1817863.A2Y62_16780"/>
<dbReference type="GO" id="GO:0051607">
    <property type="term" value="P:defense response to virus"/>
    <property type="evidence" value="ECO:0007669"/>
    <property type="project" value="UniProtKB-KW"/>
</dbReference>
<comment type="cofactor">
    <cofactor evidence="13">
        <name>iron-sulfur cluster</name>
        <dbReference type="ChEBI" id="CHEBI:30408"/>
    </cofactor>
</comment>
<protein>
    <recommendedName>
        <fullName evidence="4 13">CRISPR-associated exonuclease Cas4</fullName>
        <ecNumber evidence="3 13">3.1.12.1</ecNumber>
    </recommendedName>
</protein>
<keyword evidence="10 13" id="KW-0411">Iron-sulfur</keyword>
<feature type="domain" description="PD-(D/E)XK endonuclease-like" evidence="14">
    <location>
        <begin position="40"/>
        <end position="170"/>
    </location>
</feature>
<gene>
    <name evidence="15" type="ORF">A2Y62_16780</name>
</gene>
<evidence type="ECO:0000256" key="2">
    <source>
        <dbReference type="ARBA" id="ARBA00009189"/>
    </source>
</evidence>
<dbReference type="GO" id="GO:0004527">
    <property type="term" value="F:exonuclease activity"/>
    <property type="evidence" value="ECO:0007669"/>
    <property type="project" value="UniProtKB-KW"/>
</dbReference>
<name>A0A1F5V9R4_9BACT</name>
<keyword evidence="5 13" id="KW-0540">Nuclease</keyword>
<keyword evidence="6 13" id="KW-0479">Metal-binding</keyword>
<keyword evidence="11 13" id="KW-0051">Antiviral defense</keyword>
<dbReference type="InterPro" id="IPR011604">
    <property type="entry name" value="PDDEXK-like_dom_sf"/>
</dbReference>
<evidence type="ECO:0000256" key="11">
    <source>
        <dbReference type="ARBA" id="ARBA00023118"/>
    </source>
</evidence>
<comment type="caution">
    <text evidence="15">The sequence shown here is derived from an EMBL/GenBank/DDBJ whole genome shotgun (WGS) entry which is preliminary data.</text>
</comment>
<dbReference type="GO" id="GO:0051536">
    <property type="term" value="F:iron-sulfur cluster binding"/>
    <property type="evidence" value="ECO:0007669"/>
    <property type="project" value="UniProtKB-KW"/>
</dbReference>
<keyword evidence="7 13" id="KW-0378">Hydrolase</keyword>
<dbReference type="PANTHER" id="PTHR36531:SF6">
    <property type="entry name" value="DNA REPLICATION ATP-DEPENDENT HELICASE_NUCLEASE DNA2"/>
    <property type="match status" value="1"/>
</dbReference>
<evidence type="ECO:0000256" key="3">
    <source>
        <dbReference type="ARBA" id="ARBA00012768"/>
    </source>
</evidence>
<evidence type="ECO:0000256" key="8">
    <source>
        <dbReference type="ARBA" id="ARBA00022839"/>
    </source>
</evidence>
<evidence type="ECO:0000256" key="5">
    <source>
        <dbReference type="ARBA" id="ARBA00022722"/>
    </source>
</evidence>
<dbReference type="NCBIfam" id="TIGR00372">
    <property type="entry name" value="cas4"/>
    <property type="match status" value="1"/>
</dbReference>
<dbReference type="Proteomes" id="UP000178943">
    <property type="component" value="Unassembled WGS sequence"/>
</dbReference>
<dbReference type="GO" id="GO:0046872">
    <property type="term" value="F:metal ion binding"/>
    <property type="evidence" value="ECO:0007669"/>
    <property type="project" value="UniProtKB-KW"/>
</dbReference>
<keyword evidence="12 13" id="KW-0464">Manganese</keyword>
<dbReference type="InterPro" id="IPR013343">
    <property type="entry name" value="CRISPR-assoc_prot_Cas4"/>
</dbReference>
<dbReference type="AlphaFoldDB" id="A0A1F5V9R4"/>
<evidence type="ECO:0000313" key="15">
    <source>
        <dbReference type="EMBL" id="OGF60110.1"/>
    </source>
</evidence>
<dbReference type="EMBL" id="MFGW01000199">
    <property type="protein sequence ID" value="OGF60110.1"/>
    <property type="molecule type" value="Genomic_DNA"/>
</dbReference>
<evidence type="ECO:0000256" key="9">
    <source>
        <dbReference type="ARBA" id="ARBA00023004"/>
    </source>
</evidence>
<evidence type="ECO:0000256" key="12">
    <source>
        <dbReference type="ARBA" id="ARBA00023211"/>
    </source>
</evidence>
<dbReference type="InterPro" id="IPR051827">
    <property type="entry name" value="Cas4_exonuclease"/>
</dbReference>
<reference evidence="15 16" key="1">
    <citation type="journal article" date="2016" name="Nat. Commun.">
        <title>Thousands of microbial genomes shed light on interconnected biogeochemical processes in an aquifer system.</title>
        <authorList>
            <person name="Anantharaman K."/>
            <person name="Brown C.T."/>
            <person name="Hug L.A."/>
            <person name="Sharon I."/>
            <person name="Castelle C.J."/>
            <person name="Probst A.J."/>
            <person name="Thomas B.C."/>
            <person name="Singh A."/>
            <person name="Wilkins M.J."/>
            <person name="Karaoz U."/>
            <person name="Brodie E.L."/>
            <person name="Williams K.H."/>
            <person name="Hubbard S.S."/>
            <person name="Banfield J.F."/>
        </authorList>
    </citation>
    <scope>NUCLEOTIDE SEQUENCE [LARGE SCALE GENOMIC DNA]</scope>
</reference>
<dbReference type="Gene3D" id="3.90.320.10">
    <property type="match status" value="1"/>
</dbReference>
<evidence type="ECO:0000256" key="6">
    <source>
        <dbReference type="ARBA" id="ARBA00022723"/>
    </source>
</evidence>
<comment type="cofactor">
    <cofactor evidence="13">
        <name>Mg(2+)</name>
        <dbReference type="ChEBI" id="CHEBI:18420"/>
    </cofactor>
    <cofactor evidence="13">
        <name>Mn(2+)</name>
        <dbReference type="ChEBI" id="CHEBI:29035"/>
    </cofactor>
    <text evidence="13">Mg(2+) or Mn(2+) required for ssDNA cleavage activity.</text>
</comment>
<comment type="similarity">
    <text evidence="2 13">Belongs to the CRISPR-associated exonuclease Cas4 family.</text>
</comment>
<dbReference type="InterPro" id="IPR038726">
    <property type="entry name" value="PDDEXK_AddAB-type"/>
</dbReference>
<dbReference type="EC" id="3.1.12.1" evidence="3 13"/>
<evidence type="ECO:0000256" key="4">
    <source>
        <dbReference type="ARBA" id="ARBA00020049"/>
    </source>
</evidence>
<evidence type="ECO:0000259" key="14">
    <source>
        <dbReference type="Pfam" id="PF12705"/>
    </source>
</evidence>
<evidence type="ECO:0000256" key="7">
    <source>
        <dbReference type="ARBA" id="ARBA00022801"/>
    </source>
</evidence>
<keyword evidence="8 13" id="KW-0269">Exonuclease</keyword>
<comment type="cofactor">
    <cofactor evidence="1">
        <name>[4Fe-4S] cluster</name>
        <dbReference type="ChEBI" id="CHEBI:49883"/>
    </cofactor>
</comment>
<organism evidence="15 16">
    <name type="scientific">Candidatus Fischerbacteria bacterium RBG_13_37_8</name>
    <dbReference type="NCBI Taxonomy" id="1817863"/>
    <lineage>
        <taxon>Bacteria</taxon>
        <taxon>Candidatus Fischeribacteriota</taxon>
    </lineage>
</organism>
<evidence type="ECO:0000313" key="16">
    <source>
        <dbReference type="Proteomes" id="UP000178943"/>
    </source>
</evidence>
<evidence type="ECO:0000256" key="10">
    <source>
        <dbReference type="ARBA" id="ARBA00023014"/>
    </source>
</evidence>
<sequence length="171" mass="20206">MNCLCIEQHEEKRYKVLKGREVHESKKSANIDYLRKRIGCTGKELDVSMASERYHIAGIVDEILMFSDGSMAPLDYKYAEYRDVLFSTHRYQSIFYGLLIKENYHKEVTRGFICYVRSKNKIKEIAIEEKHYLELISIIRMIIDISQKSYYPKGTKMKNKCIDCCYRNICA</sequence>
<evidence type="ECO:0000256" key="13">
    <source>
        <dbReference type="RuleBase" id="RU365022"/>
    </source>
</evidence>
<dbReference type="PANTHER" id="PTHR36531">
    <property type="entry name" value="CRISPR-ASSOCIATED EXONUCLEASE CAS4"/>
    <property type="match status" value="1"/>
</dbReference>
<keyword evidence="9 13" id="KW-0408">Iron</keyword>
<comment type="function">
    <text evidence="13">CRISPR (clustered regularly interspaced short palindromic repeat) is an adaptive immune system that provides protection against mobile genetic elements (viruses, transposable elements and conjugative plasmids). CRISPR clusters contain sequences complementary to antecedent mobile elements and target invading nucleic acids. CRISPR clusters are transcribed and processed into CRISPR RNA (crRNA).</text>
</comment>
<evidence type="ECO:0000256" key="1">
    <source>
        <dbReference type="ARBA" id="ARBA00001966"/>
    </source>
</evidence>